<comment type="caution">
    <text evidence="5">The sequence shown here is derived from an EMBL/GenBank/DDBJ whole genome shotgun (WGS) entry which is preliminary data.</text>
</comment>
<evidence type="ECO:0000313" key="6">
    <source>
        <dbReference type="Proteomes" id="UP001595987"/>
    </source>
</evidence>
<sequence>MRARDTFTIVNRGKTSFDAEVFTLLYLPIVGHEAFALYQLLRVFSSGKISHFLEYLNMGLNPFIEALDKLSALDLLAVYDNHPDLFFELKSPLSFDDFMADDFYKQLLISRIGESRVVALAGYQKPQGQNISRKFHEVYKLKFDEVFDSSVKKETFNMEAFKALMARQKLTFSDENQESLMIYSLAEKFELNWYELFKVVETTANADLTINLTATTRQLSGQAEPIPALSVFPKAFQDLIVVSKSVKPAEFLIKIKQEVGGFASNDEKKLLTVLSKQNLTDEVQNILIHYVLVQQKNPTLTSNFVNTVANDWLRHKVVTAEAAVTRILERNQKVQEKAITKPKAAAKLVKKAPEWSSANYVENTSEEAQAKFAELQKKMRENGSK</sequence>
<dbReference type="Pfam" id="PF07261">
    <property type="entry name" value="DnaB_2"/>
    <property type="match status" value="1"/>
</dbReference>
<dbReference type="Pfam" id="PF25888">
    <property type="entry name" value="WHD_DnaB"/>
    <property type="match status" value="1"/>
</dbReference>
<gene>
    <name evidence="5" type="ORF">ACFO26_01245</name>
</gene>
<evidence type="ECO:0000259" key="3">
    <source>
        <dbReference type="Pfam" id="PF07261"/>
    </source>
</evidence>
<reference evidence="6" key="1">
    <citation type="journal article" date="2019" name="Int. J. Syst. Evol. Microbiol.">
        <title>The Global Catalogue of Microorganisms (GCM) 10K type strain sequencing project: providing services to taxonomists for standard genome sequencing and annotation.</title>
        <authorList>
            <consortium name="The Broad Institute Genomics Platform"/>
            <consortium name="The Broad Institute Genome Sequencing Center for Infectious Disease"/>
            <person name="Wu L."/>
            <person name="Ma J."/>
        </authorList>
    </citation>
    <scope>NUCLEOTIDE SEQUENCE [LARGE SCALE GENOMIC DNA]</scope>
    <source>
        <strain evidence="6">CCUG 63287</strain>
    </source>
</reference>
<dbReference type="RefSeq" id="WP_213534242.1">
    <property type="nucleotide sequence ID" value="NZ_BOVQ01000003.1"/>
</dbReference>
<feature type="transmembrane region" description="Helical" evidence="2">
    <location>
        <begin position="21"/>
        <end position="41"/>
    </location>
</feature>
<keyword evidence="6" id="KW-1185">Reference proteome</keyword>
<accession>A0ABV9JBS6</accession>
<comment type="similarity">
    <text evidence="1">Belongs to the DnaB/DnaD family.</text>
</comment>
<evidence type="ECO:0000259" key="4">
    <source>
        <dbReference type="Pfam" id="PF25888"/>
    </source>
</evidence>
<feature type="domain" description="DnaB/C C-terminal" evidence="3">
    <location>
        <begin position="255"/>
        <end position="324"/>
    </location>
</feature>
<protein>
    <submittedName>
        <fullName evidence="5">DnaD domain protein</fullName>
    </submittedName>
</protein>
<keyword evidence="2" id="KW-0812">Transmembrane</keyword>
<organism evidence="5 6">
    <name type="scientific">Lactococcus nasutitermitis</name>
    <dbReference type="NCBI Taxonomy" id="1652957"/>
    <lineage>
        <taxon>Bacteria</taxon>
        <taxon>Bacillati</taxon>
        <taxon>Bacillota</taxon>
        <taxon>Bacilli</taxon>
        <taxon>Lactobacillales</taxon>
        <taxon>Streptococcaceae</taxon>
        <taxon>Lactococcus</taxon>
    </lineage>
</organism>
<proteinExistence type="inferred from homology"/>
<keyword evidence="2" id="KW-0472">Membrane</keyword>
<keyword evidence="2" id="KW-1133">Transmembrane helix</keyword>
<evidence type="ECO:0000256" key="1">
    <source>
        <dbReference type="ARBA" id="ARBA00093462"/>
    </source>
</evidence>
<dbReference type="InterPro" id="IPR058660">
    <property type="entry name" value="WHD_DnaB"/>
</dbReference>
<dbReference type="Proteomes" id="UP001595987">
    <property type="component" value="Unassembled WGS sequence"/>
</dbReference>
<dbReference type="InterPro" id="IPR006343">
    <property type="entry name" value="DnaB/C_C"/>
</dbReference>
<dbReference type="EMBL" id="JBHSGD010000001">
    <property type="protein sequence ID" value="MFC4651534.1"/>
    <property type="molecule type" value="Genomic_DNA"/>
</dbReference>
<feature type="domain" description="Replicative helicase loading/DNA remodeling protein DnaB N-terminal winged helix" evidence="4">
    <location>
        <begin position="1"/>
        <end position="219"/>
    </location>
</feature>
<evidence type="ECO:0000256" key="2">
    <source>
        <dbReference type="SAM" id="Phobius"/>
    </source>
</evidence>
<evidence type="ECO:0000313" key="5">
    <source>
        <dbReference type="EMBL" id="MFC4651534.1"/>
    </source>
</evidence>
<name>A0ABV9JBS6_9LACT</name>